<dbReference type="PANTHER" id="PTHR10622">
    <property type="entry name" value="HET DOMAIN-CONTAINING PROTEIN"/>
    <property type="match status" value="1"/>
</dbReference>
<dbReference type="AlphaFoldDB" id="A0A6G1IUF7"/>
<sequence length="577" mass="65805">MRLINTSTGKLEEFIGKNIPKYAILSHTWGEEEVSFRDYVNGGQEHKKGFKKIAMTCRLAAKDGLEYAWVDTCAIDKSSSAELTEAINSMYRWYERAEVCYAFLSDLSAGAELDDALGKCRWFTRGWTLQELIAPRVLHFFDQKWNNRGSKFNLAKHLADITGIRVLVLQGANLSNFISVAEKMSWAAKRETTRVEDLAYALLGIFDVNMPLLYGEEEKAFRRLQDEIVRSTPDLSIFAWRLPQTGKESEYIRSRTLCGVFAESPAAFSGCRNLSSHSNFSPVEFSISNVGIKLKGHIIHSPGSHYVLPIHWGYWTSKNVLGVELRKIGPDQFLRQNPWEVLEYPLHQVVSPNSSTERHLLTKLLPTAHSPRFTMADTFVPHLRRHALQIRSPPAIALHTAWPLDCFDDQDQIFFISDYARGDFSSIRLRISSPLTIHTFLSPSPVKVEFDCIFYAVGWSAGRPQCTLFDYQSNARLVNELQFALANWAHDGRYVLEQLAFHKVPKLTRVVHRIPGTERAAVVSFKPYLEYDTIGSVICKHPYWIIDFSFELCDGKDIPEVEQEVWDLDSNHSTKEG</sequence>
<keyword evidence="4" id="KW-1185">Reference proteome</keyword>
<organism evidence="3 4">
    <name type="scientific">Lentithecium fluviatile CBS 122367</name>
    <dbReference type="NCBI Taxonomy" id="1168545"/>
    <lineage>
        <taxon>Eukaryota</taxon>
        <taxon>Fungi</taxon>
        <taxon>Dikarya</taxon>
        <taxon>Ascomycota</taxon>
        <taxon>Pezizomycotina</taxon>
        <taxon>Dothideomycetes</taxon>
        <taxon>Pleosporomycetidae</taxon>
        <taxon>Pleosporales</taxon>
        <taxon>Massarineae</taxon>
        <taxon>Lentitheciaceae</taxon>
        <taxon>Lentithecium</taxon>
    </lineage>
</organism>
<dbReference type="Pfam" id="PF06985">
    <property type="entry name" value="HET"/>
    <property type="match status" value="1"/>
</dbReference>
<protein>
    <submittedName>
        <fullName evidence="3">HET-domain-containing protein</fullName>
    </submittedName>
</protein>
<feature type="domain" description="Heterokaryon incompatibility" evidence="1">
    <location>
        <begin position="22"/>
        <end position="109"/>
    </location>
</feature>
<evidence type="ECO:0000259" key="1">
    <source>
        <dbReference type="Pfam" id="PF06985"/>
    </source>
</evidence>
<gene>
    <name evidence="3" type="ORF">K458DRAFT_433283</name>
</gene>
<evidence type="ECO:0000259" key="2">
    <source>
        <dbReference type="Pfam" id="PF26640"/>
    </source>
</evidence>
<evidence type="ECO:0000313" key="3">
    <source>
        <dbReference type="EMBL" id="KAF2681874.1"/>
    </source>
</evidence>
<accession>A0A6G1IUF7</accession>
<reference evidence="3" key="1">
    <citation type="journal article" date="2020" name="Stud. Mycol.">
        <title>101 Dothideomycetes genomes: a test case for predicting lifestyles and emergence of pathogens.</title>
        <authorList>
            <person name="Haridas S."/>
            <person name="Albert R."/>
            <person name="Binder M."/>
            <person name="Bloem J."/>
            <person name="Labutti K."/>
            <person name="Salamov A."/>
            <person name="Andreopoulos B."/>
            <person name="Baker S."/>
            <person name="Barry K."/>
            <person name="Bills G."/>
            <person name="Bluhm B."/>
            <person name="Cannon C."/>
            <person name="Castanera R."/>
            <person name="Culley D."/>
            <person name="Daum C."/>
            <person name="Ezra D."/>
            <person name="Gonzalez J."/>
            <person name="Henrissat B."/>
            <person name="Kuo A."/>
            <person name="Liang C."/>
            <person name="Lipzen A."/>
            <person name="Lutzoni F."/>
            <person name="Magnuson J."/>
            <person name="Mondo S."/>
            <person name="Nolan M."/>
            <person name="Ohm R."/>
            <person name="Pangilinan J."/>
            <person name="Park H.-J."/>
            <person name="Ramirez L."/>
            <person name="Alfaro M."/>
            <person name="Sun H."/>
            <person name="Tritt A."/>
            <person name="Yoshinaga Y."/>
            <person name="Zwiers L.-H."/>
            <person name="Turgeon B."/>
            <person name="Goodwin S."/>
            <person name="Spatafora J."/>
            <person name="Crous P."/>
            <person name="Grigoriev I."/>
        </authorList>
    </citation>
    <scope>NUCLEOTIDE SEQUENCE</scope>
    <source>
        <strain evidence="3">CBS 122367</strain>
    </source>
</reference>
<dbReference type="InterPro" id="IPR058525">
    <property type="entry name" value="DUF8212"/>
</dbReference>
<evidence type="ECO:0000313" key="4">
    <source>
        <dbReference type="Proteomes" id="UP000799291"/>
    </source>
</evidence>
<dbReference type="InterPro" id="IPR010730">
    <property type="entry name" value="HET"/>
</dbReference>
<proteinExistence type="predicted"/>
<dbReference type="PANTHER" id="PTHR10622:SF12">
    <property type="entry name" value="HET DOMAIN-CONTAINING PROTEIN"/>
    <property type="match status" value="1"/>
</dbReference>
<name>A0A6G1IUF7_9PLEO</name>
<dbReference type="OrthoDB" id="674604at2759"/>
<dbReference type="EMBL" id="MU005589">
    <property type="protein sequence ID" value="KAF2681874.1"/>
    <property type="molecule type" value="Genomic_DNA"/>
</dbReference>
<feature type="domain" description="DUF8212" evidence="2">
    <location>
        <begin position="219"/>
        <end position="245"/>
    </location>
</feature>
<dbReference type="Pfam" id="PF26640">
    <property type="entry name" value="DUF8212"/>
    <property type="match status" value="1"/>
</dbReference>
<dbReference type="Proteomes" id="UP000799291">
    <property type="component" value="Unassembled WGS sequence"/>
</dbReference>